<feature type="chain" id="PRO_5003282690" evidence="1">
    <location>
        <begin position="22"/>
        <end position="314"/>
    </location>
</feature>
<reference evidence="2 3" key="1">
    <citation type="journal article" date="2012" name="Stand. Genomic Sci.">
        <title>Complete genome sequence of the aerobic, heterotroph Marinithermus hydrothermalis type strain (T1(T)) from a deep-sea hydrothermal vent chimney.</title>
        <authorList>
            <person name="Copeland A."/>
            <person name="Gu W."/>
            <person name="Yasawong M."/>
            <person name="Lapidus A."/>
            <person name="Lucas S."/>
            <person name="Deshpande S."/>
            <person name="Pagani I."/>
            <person name="Tapia R."/>
            <person name="Cheng J.F."/>
            <person name="Goodwin L.A."/>
            <person name="Pitluck S."/>
            <person name="Liolios K."/>
            <person name="Ivanova N."/>
            <person name="Mavromatis K."/>
            <person name="Mikhailova N."/>
            <person name="Pati A."/>
            <person name="Chen A."/>
            <person name="Palaniappan K."/>
            <person name="Land M."/>
            <person name="Pan C."/>
            <person name="Brambilla E.M."/>
            <person name="Rohde M."/>
            <person name="Tindall B.J."/>
            <person name="Sikorski J."/>
            <person name="Goker M."/>
            <person name="Detter J.C."/>
            <person name="Bristow J."/>
            <person name="Eisen J.A."/>
            <person name="Markowitz V."/>
            <person name="Hugenholtz P."/>
            <person name="Kyrpides N.C."/>
            <person name="Klenk H.P."/>
            <person name="Woyke T."/>
        </authorList>
    </citation>
    <scope>NUCLEOTIDE SEQUENCE [LARGE SCALE GENOMIC DNA]</scope>
    <source>
        <strain evidence="3">DSM 14884 / JCM 11576 / T1</strain>
    </source>
</reference>
<sequence length="314" mass="34068">MHRLLLLLFLLLLSACHNPTAEPWIGVVVSGEGRMERVQGLKDGLTIYGVPNLGIRVCNAQGSPKTLAECARDFEAEGARALITVGGVETQTALRSTHRIPILYVGLAASLDWGFIQSLRRPGGRVSGVDNGYAELTGKRLEWLVRALPSAHRVLVLYQPEVVPTPKALTHLRSAASILGTELAYFEVRHREDLNRLPQVLANTQPDAALLLPSFILENALTTQVLPALEATQVPLVGLSPEHTRAGAALSYGASEHALGQQAARMLKKLLEGLPISELPVERPDIPRLTLNRRVLERLGYSPTPQVAALADEL</sequence>
<proteinExistence type="predicted"/>
<dbReference type="CDD" id="cd06325">
    <property type="entry name" value="PBP1_ABC_unchar_transporter"/>
    <property type="match status" value="1"/>
</dbReference>
<dbReference type="EMBL" id="CP002630">
    <property type="protein sequence ID" value="AEB12029.1"/>
    <property type="molecule type" value="Genomic_DNA"/>
</dbReference>
<name>F2NK58_MARHT</name>
<gene>
    <name evidence="2" type="ordered locus">Marky_1289</name>
</gene>
<organism evidence="2 3">
    <name type="scientific">Marinithermus hydrothermalis (strain DSM 14884 / JCM 11576 / T1)</name>
    <dbReference type="NCBI Taxonomy" id="869210"/>
    <lineage>
        <taxon>Bacteria</taxon>
        <taxon>Thermotogati</taxon>
        <taxon>Deinococcota</taxon>
        <taxon>Deinococci</taxon>
        <taxon>Thermales</taxon>
        <taxon>Thermaceae</taxon>
        <taxon>Marinithermus</taxon>
    </lineage>
</organism>
<dbReference type="PANTHER" id="PTHR35271:SF1">
    <property type="entry name" value="ABC TRANSPORTER, SUBSTRATE-BINDING LIPOPROTEIN"/>
    <property type="match status" value="1"/>
</dbReference>
<evidence type="ECO:0000256" key="1">
    <source>
        <dbReference type="SAM" id="SignalP"/>
    </source>
</evidence>
<dbReference type="KEGG" id="mhd:Marky_1289"/>
<protein>
    <submittedName>
        <fullName evidence="2">ABC transporter substrate binding protein</fullName>
    </submittedName>
</protein>
<dbReference type="Proteomes" id="UP000007030">
    <property type="component" value="Chromosome"/>
</dbReference>
<accession>F2NK58</accession>
<dbReference type="PANTHER" id="PTHR35271">
    <property type="entry name" value="ABC TRANSPORTER, SUBSTRATE-BINDING LIPOPROTEIN-RELATED"/>
    <property type="match status" value="1"/>
</dbReference>
<dbReference type="PROSITE" id="PS51257">
    <property type="entry name" value="PROKAR_LIPOPROTEIN"/>
    <property type="match status" value="1"/>
</dbReference>
<dbReference type="HOGENOM" id="CLU_058196_3_2_0"/>
<dbReference type="Gene3D" id="3.40.50.2300">
    <property type="match status" value="2"/>
</dbReference>
<evidence type="ECO:0000313" key="3">
    <source>
        <dbReference type="Proteomes" id="UP000007030"/>
    </source>
</evidence>
<dbReference type="eggNOG" id="COG2984">
    <property type="taxonomic scope" value="Bacteria"/>
</dbReference>
<evidence type="ECO:0000313" key="2">
    <source>
        <dbReference type="EMBL" id="AEB12029.1"/>
    </source>
</evidence>
<dbReference type="InterPro" id="IPR007487">
    <property type="entry name" value="ABC_transpt-TYRBP-like"/>
</dbReference>
<keyword evidence="3" id="KW-1185">Reference proteome</keyword>
<keyword evidence="1" id="KW-0732">Signal</keyword>
<dbReference type="Pfam" id="PF04392">
    <property type="entry name" value="ABC_sub_bind"/>
    <property type="match status" value="1"/>
</dbReference>
<dbReference type="AlphaFoldDB" id="F2NK58"/>
<dbReference type="STRING" id="869210.Marky_1289"/>
<feature type="signal peptide" evidence="1">
    <location>
        <begin position="1"/>
        <end position="21"/>
    </location>
</feature>